<gene>
    <name evidence="8" type="ordered locus">Metvu_1510</name>
</gene>
<evidence type="ECO:0000256" key="4">
    <source>
        <dbReference type="ARBA" id="ARBA00022989"/>
    </source>
</evidence>
<evidence type="ECO:0000256" key="1">
    <source>
        <dbReference type="ARBA" id="ARBA00004141"/>
    </source>
</evidence>
<feature type="domain" description="PKD" evidence="7">
    <location>
        <begin position="419"/>
        <end position="473"/>
    </location>
</feature>
<dbReference type="PANTHER" id="PTHR46730:SF4">
    <property type="entry name" value="POLYCYSTIC KIDNEY DISEASE PROTEIN 1-LIKE 1"/>
    <property type="match status" value="1"/>
</dbReference>
<feature type="domain" description="PKD" evidence="7">
    <location>
        <begin position="552"/>
        <end position="590"/>
    </location>
</feature>
<dbReference type="InterPro" id="IPR000601">
    <property type="entry name" value="PKD_dom"/>
</dbReference>
<dbReference type="RefSeq" id="WP_015733582.1">
    <property type="nucleotide sequence ID" value="NC_013407.1"/>
</dbReference>
<organism evidence="8 9">
    <name type="scientific">Methanocaldococcus vulcanius (strain ATCC 700851 / DSM 12094 / M7)</name>
    <name type="common">Methanococcus vulcanius</name>
    <dbReference type="NCBI Taxonomy" id="579137"/>
    <lineage>
        <taxon>Archaea</taxon>
        <taxon>Methanobacteriati</taxon>
        <taxon>Methanobacteriota</taxon>
        <taxon>Methanomada group</taxon>
        <taxon>Methanococci</taxon>
        <taxon>Methanococcales</taxon>
        <taxon>Methanocaldococcaceae</taxon>
        <taxon>Methanocaldococcus</taxon>
    </lineage>
</organism>
<dbReference type="GeneID" id="8513857"/>
<dbReference type="AlphaFoldDB" id="C9RIG1"/>
<reference evidence="8" key="1">
    <citation type="submission" date="2009-10" db="EMBL/GenBank/DDBJ databases">
        <title>Complete sequence of chromosome of Methanocaldococcus vulcanius M7.</title>
        <authorList>
            <consortium name="US DOE Joint Genome Institute"/>
            <person name="Lucas S."/>
            <person name="Copeland A."/>
            <person name="Lapidus A."/>
            <person name="Glavina del Rio T."/>
            <person name="Dalin E."/>
            <person name="Tice H."/>
            <person name="Bruce D."/>
            <person name="Goodwin L."/>
            <person name="Pitluck S."/>
            <person name="Lcollab F.I."/>
            <person name="Brettin T."/>
            <person name="Detter J.C."/>
            <person name="Han C."/>
            <person name="Tapia R."/>
            <person name="Kuske C.R."/>
            <person name="Schmutz J."/>
            <person name="Larimer F."/>
            <person name="Land M."/>
            <person name="Hauser L."/>
            <person name="Kyrpides N."/>
            <person name="Ovchinikova G."/>
            <person name="Sieprawska-Lupa M."/>
            <person name="Whitman W.B."/>
            <person name="Woyke T."/>
        </authorList>
    </citation>
    <scope>NUCLEOTIDE SEQUENCE [LARGE SCALE GENOMIC DNA]</scope>
    <source>
        <strain evidence="8">M7</strain>
    </source>
</reference>
<keyword evidence="4 6" id="KW-1133">Transmembrane helix</keyword>
<dbReference type="EMBL" id="CP001787">
    <property type="protein sequence ID" value="ACX73363.1"/>
    <property type="molecule type" value="Genomic_DNA"/>
</dbReference>
<dbReference type="InterPro" id="IPR022409">
    <property type="entry name" value="PKD/Chitinase_dom"/>
</dbReference>
<dbReference type="eggNOG" id="arCOG02508">
    <property type="taxonomic scope" value="Archaea"/>
</dbReference>
<sequence>MKLIRTLFFLILIGFMCKISGEIYYIHPNTMNITQEGNFTFKFTALGFDTLSNEILTNGHIKWDFGDLTETDYNAPVSITHTYDFPFPYPVAWCGYLNNTFYPKSLTYNWIIVGNVSGTTYIFNGSSSNSKTNWDVSYNSSSNTVIIKYYSATPINVNFYGLRVDTTPITVNVSKDEIVEGDTVRFNFSTNKNIIFCMWSFGDGTFSFERSPEHTYTTYGFYSPRVLVVDDSGDVMVGYLSEGIEVKRPRGGYLYVVYDHLNVENSSGYVNNENPDILAYKVNDTITFTETSGSPAGEIRFDFGDTSFVSTYSDSATHVYKFPFMFPVVWSGWVNIGGEINYIINYDFLIVGDVGNTKYNFLPSSTHDKTTFNVYYDKINHVVNISYYSDNPNPTYNLKIRDGTHIEIPVHVSNLDPDVGESVSFSYDYNGTPIFVMWSFGDGSYSFENNPTHAYSKEGYYNAYVFIIDKNGNVIIGVSPIIGVGPSYSGSPGFYVYPTTVKTHQPIYISVDVPDSLKNKCNLYDDIYYYKSEKVWILWPWYYYVKYYCYKYYINYGDGTSISKYPIDSFNLTHSYANEGRYRVSLTVYDESRTDSKILGDDFITYRSTVITVVDNKNPVANLYIYPNPASYKDTVFFNPLNSYDPDANRNIPDYVYGGYYTIPPNSPMAKIYGFNLTVYDSKGNEVWNYTSNELKVVYHQFDVGNYTANLTVWDGLGGVGSVVVNFSVIDRPPVANFTYYPTTPKINENVEFVSLSYDPEGNISKYVWNFGDGSELITTNPTVSHKYTKPGNYLVKLTVFDPYNLSSSISKYITLTGIIADFNYTENNNTVYFTDLSVVNPGKIVSWYWDFGDGTNSTEQNPIHTYKEEGAYLVTLTVKSDNNLTDSVSKIVVIYPNPKYPPIADFTYKVNGTVVEFNASLSHDPDGKIVNYTWDFGDGTTNTTSSPIIIHKYKEEGAYPVILTVVDNNGLSDSRSKIVNVGNVRWHSVPIPNYINILVIVSTVFCIFYILRGLK</sequence>
<feature type="domain" description="PKD" evidence="7">
    <location>
        <begin position="199"/>
        <end position="233"/>
    </location>
</feature>
<evidence type="ECO:0000256" key="2">
    <source>
        <dbReference type="ARBA" id="ARBA00022692"/>
    </source>
</evidence>
<dbReference type="SUPFAM" id="SSF49299">
    <property type="entry name" value="PKD domain"/>
    <property type="match status" value="6"/>
</dbReference>
<dbReference type="Proteomes" id="UP000002063">
    <property type="component" value="Chromosome"/>
</dbReference>
<name>C9RIG1_METVM</name>
<feature type="transmembrane region" description="Helical" evidence="6">
    <location>
        <begin position="995"/>
        <end position="1012"/>
    </location>
</feature>
<feature type="domain" description="PKD" evidence="7">
    <location>
        <begin position="899"/>
        <end position="982"/>
    </location>
</feature>
<dbReference type="GO" id="GO:0005261">
    <property type="term" value="F:monoatomic cation channel activity"/>
    <property type="evidence" value="ECO:0007669"/>
    <property type="project" value="TreeGrafter"/>
</dbReference>
<dbReference type="GO" id="GO:0006816">
    <property type="term" value="P:calcium ion transport"/>
    <property type="evidence" value="ECO:0007669"/>
    <property type="project" value="TreeGrafter"/>
</dbReference>
<feature type="domain" description="PKD" evidence="7">
    <location>
        <begin position="815"/>
        <end position="895"/>
    </location>
</feature>
<comment type="subcellular location">
    <subcellularLocation>
        <location evidence="1">Membrane</location>
        <topology evidence="1">Multi-pass membrane protein</topology>
    </subcellularLocation>
</comment>
<dbReference type="CDD" id="cd00146">
    <property type="entry name" value="PKD"/>
    <property type="match status" value="5"/>
</dbReference>
<dbReference type="HOGENOM" id="CLU_294353_0_0_2"/>
<dbReference type="GO" id="GO:0005886">
    <property type="term" value="C:plasma membrane"/>
    <property type="evidence" value="ECO:0007669"/>
    <property type="project" value="TreeGrafter"/>
</dbReference>
<feature type="domain" description="PKD" evidence="7">
    <location>
        <begin position="734"/>
        <end position="817"/>
    </location>
</feature>
<dbReference type="STRING" id="579137.Metvu_1510"/>
<protein>
    <submittedName>
        <fullName evidence="8">PKD domain containing protein</fullName>
    </submittedName>
</protein>
<dbReference type="PANTHER" id="PTHR46730">
    <property type="entry name" value="POLYCYSTIN-1"/>
    <property type="match status" value="1"/>
</dbReference>
<dbReference type="InterPro" id="IPR035986">
    <property type="entry name" value="PKD_dom_sf"/>
</dbReference>
<dbReference type="Pfam" id="PF00801">
    <property type="entry name" value="PKD"/>
    <property type="match status" value="1"/>
</dbReference>
<keyword evidence="5 6" id="KW-0472">Membrane</keyword>
<dbReference type="InterPro" id="IPR026495">
    <property type="entry name" value="PIP_CTERM"/>
</dbReference>
<dbReference type="Gene3D" id="2.60.40.10">
    <property type="entry name" value="Immunoglobulins"/>
    <property type="match status" value="6"/>
</dbReference>
<dbReference type="PROSITE" id="PS50093">
    <property type="entry name" value="PKD"/>
    <property type="match status" value="6"/>
</dbReference>
<dbReference type="KEGG" id="mvu:Metvu_1510"/>
<dbReference type="eggNOG" id="arCOG03991">
    <property type="taxonomic scope" value="Archaea"/>
</dbReference>
<dbReference type="NCBIfam" id="TIGR04173">
    <property type="entry name" value="PIP_CTERM"/>
    <property type="match status" value="1"/>
</dbReference>
<evidence type="ECO:0000256" key="5">
    <source>
        <dbReference type="ARBA" id="ARBA00023136"/>
    </source>
</evidence>
<accession>C9RIG1</accession>
<dbReference type="OrthoDB" id="103676at2157"/>
<evidence type="ECO:0000256" key="3">
    <source>
        <dbReference type="ARBA" id="ARBA00022737"/>
    </source>
</evidence>
<evidence type="ECO:0000259" key="7">
    <source>
        <dbReference type="PROSITE" id="PS50093"/>
    </source>
</evidence>
<keyword evidence="3" id="KW-0677">Repeat</keyword>
<dbReference type="SMART" id="SM00089">
    <property type="entry name" value="PKD"/>
    <property type="match status" value="6"/>
</dbReference>
<keyword evidence="2 6" id="KW-0812">Transmembrane</keyword>
<proteinExistence type="predicted"/>
<dbReference type="InterPro" id="IPR013783">
    <property type="entry name" value="Ig-like_fold"/>
</dbReference>
<evidence type="ECO:0000313" key="9">
    <source>
        <dbReference type="Proteomes" id="UP000002063"/>
    </source>
</evidence>
<evidence type="ECO:0000313" key="8">
    <source>
        <dbReference type="EMBL" id="ACX73363.1"/>
    </source>
</evidence>
<dbReference type="Pfam" id="PF18911">
    <property type="entry name" value="PKD_4"/>
    <property type="match status" value="4"/>
</dbReference>
<evidence type="ECO:0000256" key="6">
    <source>
        <dbReference type="SAM" id="Phobius"/>
    </source>
</evidence>
<keyword evidence="9" id="KW-1185">Reference proteome</keyword>